<accession>A0A4V3BD24</accession>
<dbReference type="RefSeq" id="WP_133432803.1">
    <property type="nucleotide sequence ID" value="NZ_SCWA01000028.1"/>
</dbReference>
<reference evidence="1 2" key="1">
    <citation type="submission" date="2019-01" db="EMBL/GenBank/DDBJ databases">
        <title>Draft genome sequences of the type strains of six Macrococcus species.</title>
        <authorList>
            <person name="Mazhar S."/>
            <person name="Altermann E."/>
            <person name="Hill C."/>
            <person name="Mcauliffe O."/>
        </authorList>
    </citation>
    <scope>NUCLEOTIDE SEQUENCE [LARGE SCALE GENOMIC DNA]</scope>
    <source>
        <strain evidence="1 2">CCM4811</strain>
    </source>
</reference>
<gene>
    <name evidence="1" type="ORF">ERX27_10720</name>
</gene>
<dbReference type="EMBL" id="SCWA01000028">
    <property type="protein sequence ID" value="TDL93359.1"/>
    <property type="molecule type" value="Genomic_DNA"/>
</dbReference>
<dbReference type="Proteomes" id="UP000295310">
    <property type="component" value="Unassembled WGS sequence"/>
</dbReference>
<proteinExistence type="predicted"/>
<organism evidence="1 2">
    <name type="scientific">Macrococcus brunensis</name>
    <dbReference type="NCBI Taxonomy" id="198483"/>
    <lineage>
        <taxon>Bacteria</taxon>
        <taxon>Bacillati</taxon>
        <taxon>Bacillota</taxon>
        <taxon>Bacilli</taxon>
        <taxon>Bacillales</taxon>
        <taxon>Staphylococcaceae</taxon>
        <taxon>Macrococcus</taxon>
    </lineage>
</organism>
<keyword evidence="2" id="KW-1185">Reference proteome</keyword>
<sequence>MTNEVNWKEAYLKLEEQIEFMMKNTQELLENNPPKLEINKLIIDRNNGYTSVIADATGSDMTYACYLYDKKNNKELLRLKYQYANSFVFKLPKGEYIAKVFVRENLSETRKVVESIRFYS</sequence>
<evidence type="ECO:0000313" key="1">
    <source>
        <dbReference type="EMBL" id="TDL93359.1"/>
    </source>
</evidence>
<name>A0A4V3BD24_9STAP</name>
<protein>
    <submittedName>
        <fullName evidence="1">Uncharacterized protein</fullName>
    </submittedName>
</protein>
<evidence type="ECO:0000313" key="2">
    <source>
        <dbReference type="Proteomes" id="UP000295310"/>
    </source>
</evidence>
<dbReference type="OrthoDB" id="2389426at2"/>
<dbReference type="AlphaFoldDB" id="A0A4V3BD24"/>
<comment type="caution">
    <text evidence="1">The sequence shown here is derived from an EMBL/GenBank/DDBJ whole genome shotgun (WGS) entry which is preliminary data.</text>
</comment>